<keyword evidence="1" id="KW-0732">Signal</keyword>
<accession>A0ABW5XU30</accession>
<protein>
    <recommendedName>
        <fullName evidence="4">Lipoprotein</fullName>
    </recommendedName>
</protein>
<gene>
    <name evidence="2" type="ORF">ACFSYC_15165</name>
</gene>
<keyword evidence="3" id="KW-1185">Reference proteome</keyword>
<evidence type="ECO:0000313" key="3">
    <source>
        <dbReference type="Proteomes" id="UP001597601"/>
    </source>
</evidence>
<feature type="signal peptide" evidence="1">
    <location>
        <begin position="1"/>
        <end position="18"/>
    </location>
</feature>
<sequence>MKKNYCFLLVFLTTVISACQNQIKQESTAADSTLFKDTTPEPEKDARPTTQVHFLNKVKADSELQETSDAIKRDMHVEAFNKYAADSLKNITGWEMIVTEINDNDLSMNSFSSVLGLAGPVYNLVLTSPIKVEASVDSLSIDNRVDFTYTLAKSPKGDVLKKQLEVIKTLSKGDVVIVSGAITHVNDQGKIDFSSFYDTYGPWKLDLLLNDISKSGSKDYQFLKKVGY</sequence>
<dbReference type="EMBL" id="JBHUON010000020">
    <property type="protein sequence ID" value="MFD2866038.1"/>
    <property type="molecule type" value="Genomic_DNA"/>
</dbReference>
<evidence type="ECO:0000256" key="1">
    <source>
        <dbReference type="SAM" id="SignalP"/>
    </source>
</evidence>
<dbReference type="Proteomes" id="UP001597601">
    <property type="component" value="Unassembled WGS sequence"/>
</dbReference>
<evidence type="ECO:0000313" key="2">
    <source>
        <dbReference type="EMBL" id="MFD2866038.1"/>
    </source>
</evidence>
<feature type="chain" id="PRO_5045340512" description="Lipoprotein" evidence="1">
    <location>
        <begin position="19"/>
        <end position="228"/>
    </location>
</feature>
<comment type="caution">
    <text evidence="2">The sequence shown here is derived from an EMBL/GenBank/DDBJ whole genome shotgun (WGS) entry which is preliminary data.</text>
</comment>
<evidence type="ECO:0008006" key="4">
    <source>
        <dbReference type="Google" id="ProtNLM"/>
    </source>
</evidence>
<proteinExistence type="predicted"/>
<dbReference type="PROSITE" id="PS51257">
    <property type="entry name" value="PROKAR_LIPOPROTEIN"/>
    <property type="match status" value="1"/>
</dbReference>
<organism evidence="2 3">
    <name type="scientific">Mucilaginibacter antarcticus</name>
    <dbReference type="NCBI Taxonomy" id="1855725"/>
    <lineage>
        <taxon>Bacteria</taxon>
        <taxon>Pseudomonadati</taxon>
        <taxon>Bacteroidota</taxon>
        <taxon>Sphingobacteriia</taxon>
        <taxon>Sphingobacteriales</taxon>
        <taxon>Sphingobacteriaceae</taxon>
        <taxon>Mucilaginibacter</taxon>
    </lineage>
</organism>
<dbReference type="RefSeq" id="WP_377129330.1">
    <property type="nucleotide sequence ID" value="NZ_JBHUON010000020.1"/>
</dbReference>
<name>A0ABW5XU30_9SPHI</name>
<reference evidence="3" key="1">
    <citation type="journal article" date="2019" name="Int. J. Syst. Evol. Microbiol.">
        <title>The Global Catalogue of Microorganisms (GCM) 10K type strain sequencing project: providing services to taxonomists for standard genome sequencing and annotation.</title>
        <authorList>
            <consortium name="The Broad Institute Genomics Platform"/>
            <consortium name="The Broad Institute Genome Sequencing Center for Infectious Disease"/>
            <person name="Wu L."/>
            <person name="Ma J."/>
        </authorList>
    </citation>
    <scope>NUCLEOTIDE SEQUENCE [LARGE SCALE GENOMIC DNA]</scope>
    <source>
        <strain evidence="3">KCTC 52232</strain>
    </source>
</reference>